<organism evidence="2 3">
    <name type="scientific">Endobacterium cereale</name>
    <dbReference type="NCBI Taxonomy" id="2663029"/>
    <lineage>
        <taxon>Bacteria</taxon>
        <taxon>Pseudomonadati</taxon>
        <taxon>Pseudomonadota</taxon>
        <taxon>Alphaproteobacteria</taxon>
        <taxon>Hyphomicrobiales</taxon>
        <taxon>Rhizobiaceae</taxon>
        <taxon>Endobacterium</taxon>
    </lineage>
</organism>
<evidence type="ECO:0000259" key="1">
    <source>
        <dbReference type="PROSITE" id="PS50887"/>
    </source>
</evidence>
<accession>A0A6A8AF05</accession>
<dbReference type="SUPFAM" id="SSF55073">
    <property type="entry name" value="Nucleotide cyclase"/>
    <property type="match status" value="1"/>
</dbReference>
<evidence type="ECO:0000313" key="3">
    <source>
        <dbReference type="Proteomes" id="UP000435138"/>
    </source>
</evidence>
<protein>
    <submittedName>
        <fullName evidence="2">Diguanylate cyclase</fullName>
    </submittedName>
</protein>
<feature type="domain" description="GGDEF" evidence="1">
    <location>
        <begin position="206"/>
        <end position="342"/>
    </location>
</feature>
<dbReference type="PROSITE" id="PS50887">
    <property type="entry name" value="GGDEF"/>
    <property type="match status" value="1"/>
</dbReference>
<dbReference type="Proteomes" id="UP000435138">
    <property type="component" value="Unassembled WGS sequence"/>
</dbReference>
<dbReference type="InterPro" id="IPR000160">
    <property type="entry name" value="GGDEF_dom"/>
</dbReference>
<dbReference type="AlphaFoldDB" id="A0A6A8AF05"/>
<reference evidence="2 3" key="1">
    <citation type="submission" date="2019-11" db="EMBL/GenBank/DDBJ databases">
        <title>Genome analysis of Rhizobacterium cereale a novel genus and species isolated from maize roots in North Spain.</title>
        <authorList>
            <person name="Menendez E."/>
            <person name="Flores-Felix J.D."/>
            <person name="Ramirez-Bahena M.-H."/>
            <person name="Igual J.M."/>
            <person name="Garcia-Fraile P."/>
            <person name="Peix A."/>
            <person name="Velazquez E."/>
        </authorList>
    </citation>
    <scope>NUCLEOTIDE SEQUENCE [LARGE SCALE GENOMIC DNA]</scope>
    <source>
        <strain evidence="2 3">RZME27</strain>
    </source>
</reference>
<dbReference type="Gene3D" id="3.30.70.270">
    <property type="match status" value="1"/>
</dbReference>
<sequence>MSAEAAKTAPKNRILLAVSQQMARMDVAGLPRNYELFHEAITGGDAALTREVMGLTTAPTQILLDEIGLRHRLPSFMGLSAHVTRKQDIELIAGLSEKVARGVSQKQTFARALESVARSLRSDGHGKISDVLSEIEYLTSSISEAMTAESELTTALKTSAEKLAASEKATSSAREASLRDRLTSLPNHIALSERMEGLYSATAEGRRTALFLVSLNRLFDITQVPNETVGNRVLKKSASIFRNTIKKNDFVARIGPREFAFLFDNVGQESVGAIADRLNNSIITGLQLISDDNKPAVMPMELSIGVALTDDAHSPQELRSRAAVALDSALANPRQPVVIGGGKAVARTARA</sequence>
<dbReference type="GO" id="GO:0071111">
    <property type="term" value="F:cyclic-guanylate-specific phosphodiesterase activity"/>
    <property type="evidence" value="ECO:0007669"/>
    <property type="project" value="InterPro"/>
</dbReference>
<dbReference type="RefSeq" id="WP_153356595.1">
    <property type="nucleotide sequence ID" value="NZ_JAYKOO010000005.1"/>
</dbReference>
<dbReference type="SMART" id="SM00267">
    <property type="entry name" value="GGDEF"/>
    <property type="match status" value="1"/>
</dbReference>
<dbReference type="PANTHER" id="PTHR33121">
    <property type="entry name" value="CYCLIC DI-GMP PHOSPHODIESTERASE PDEF"/>
    <property type="match status" value="1"/>
</dbReference>
<evidence type="ECO:0000313" key="2">
    <source>
        <dbReference type="EMBL" id="MQY48367.1"/>
    </source>
</evidence>
<comment type="caution">
    <text evidence="2">The sequence shown here is derived from an EMBL/GenBank/DDBJ whole genome shotgun (WGS) entry which is preliminary data.</text>
</comment>
<keyword evidence="3" id="KW-1185">Reference proteome</keyword>
<dbReference type="InterPro" id="IPR029787">
    <property type="entry name" value="Nucleotide_cyclase"/>
</dbReference>
<dbReference type="InterPro" id="IPR050706">
    <property type="entry name" value="Cyclic-di-GMP_PDE-like"/>
</dbReference>
<dbReference type="Pfam" id="PF00990">
    <property type="entry name" value="GGDEF"/>
    <property type="match status" value="1"/>
</dbReference>
<dbReference type="NCBIfam" id="TIGR00254">
    <property type="entry name" value="GGDEF"/>
    <property type="match status" value="1"/>
</dbReference>
<proteinExistence type="predicted"/>
<dbReference type="PANTHER" id="PTHR33121:SF70">
    <property type="entry name" value="SIGNALING PROTEIN YKOW"/>
    <property type="match status" value="1"/>
</dbReference>
<gene>
    <name evidence="2" type="ORF">GAO09_20250</name>
</gene>
<dbReference type="InterPro" id="IPR043128">
    <property type="entry name" value="Rev_trsase/Diguanyl_cyclase"/>
</dbReference>
<dbReference type="EMBL" id="WIXI01000047">
    <property type="protein sequence ID" value="MQY48367.1"/>
    <property type="molecule type" value="Genomic_DNA"/>
</dbReference>
<dbReference type="CDD" id="cd01949">
    <property type="entry name" value="GGDEF"/>
    <property type="match status" value="1"/>
</dbReference>
<name>A0A6A8AF05_9HYPH</name>